<organism evidence="3 4">
    <name type="scientific">Williamsia sterculiae</name>
    <dbReference type="NCBI Taxonomy" id="1344003"/>
    <lineage>
        <taxon>Bacteria</taxon>
        <taxon>Bacillati</taxon>
        <taxon>Actinomycetota</taxon>
        <taxon>Actinomycetes</taxon>
        <taxon>Mycobacteriales</taxon>
        <taxon>Nocardiaceae</taxon>
        <taxon>Williamsia</taxon>
    </lineage>
</organism>
<feature type="signal peptide" evidence="1">
    <location>
        <begin position="1"/>
        <end position="31"/>
    </location>
</feature>
<proteinExistence type="predicted"/>
<dbReference type="AlphaFoldDB" id="A0A1N7CDU7"/>
<name>A0A1N7CDU7_9NOCA</name>
<keyword evidence="4" id="KW-1185">Reference proteome</keyword>
<dbReference type="EMBL" id="FTNT01000001">
    <property type="protein sequence ID" value="SIR61637.1"/>
    <property type="molecule type" value="Genomic_DNA"/>
</dbReference>
<evidence type="ECO:0000256" key="1">
    <source>
        <dbReference type="SAM" id="SignalP"/>
    </source>
</evidence>
<sequence length="340" mass="35872">MRMKRLSALVMAGLGALSVSSAVAVSAPADAAIKAKFMQSVTLPDDMIPWPLRFGGISGIDNVGGGNFVLISDGSGDVGPARYYQLHLPFLREGILGGPVGPLQLTGGGTVLGPGNMPLAPGQFDLEGIRKRGGDLVVSSEGAHPFIRIIRPPGLFVRDLPLPVAYRPGRKTGLQVNAGLEGLAVSPNGTISTLTEGPLQQDPAGGSRLLQFVGKGTAEYVYRTDPGYGASELLAINNTDFLVLERSYDAKTRRNGVKIYWTTTNGGARITGATSGATRALPKNLIYDVGALPNLVPDNVEGMTWGPNINKNKRTLVLVSDDNFNHPAQHTKIHILSVAF</sequence>
<dbReference type="RefSeq" id="WP_076475510.1">
    <property type="nucleotide sequence ID" value="NZ_FTNT01000001.1"/>
</dbReference>
<feature type="domain" description="Phytase-like" evidence="2">
    <location>
        <begin position="53"/>
        <end position="324"/>
    </location>
</feature>
<dbReference type="Pfam" id="PF13449">
    <property type="entry name" value="Phytase-like"/>
    <property type="match status" value="1"/>
</dbReference>
<dbReference type="STRING" id="1344003.SAMN05445060_0056"/>
<dbReference type="PANTHER" id="PTHR37957:SF1">
    <property type="entry name" value="PHYTASE-LIKE DOMAIN-CONTAINING PROTEIN"/>
    <property type="match status" value="1"/>
</dbReference>
<dbReference type="OrthoDB" id="9798539at2"/>
<dbReference type="Proteomes" id="UP000186218">
    <property type="component" value="Unassembled WGS sequence"/>
</dbReference>
<evidence type="ECO:0000313" key="3">
    <source>
        <dbReference type="EMBL" id="SIR61637.1"/>
    </source>
</evidence>
<dbReference type="InterPro" id="IPR027372">
    <property type="entry name" value="Phytase-like_dom"/>
</dbReference>
<keyword evidence="1" id="KW-0732">Signal</keyword>
<gene>
    <name evidence="3" type="ORF">SAMN05445060_0056</name>
</gene>
<evidence type="ECO:0000313" key="4">
    <source>
        <dbReference type="Proteomes" id="UP000186218"/>
    </source>
</evidence>
<reference evidence="3 4" key="1">
    <citation type="submission" date="2017-01" db="EMBL/GenBank/DDBJ databases">
        <authorList>
            <person name="Mah S.A."/>
            <person name="Swanson W.J."/>
            <person name="Moy G.W."/>
            <person name="Vacquier V.D."/>
        </authorList>
    </citation>
    <scope>NUCLEOTIDE SEQUENCE [LARGE SCALE GENOMIC DNA]</scope>
    <source>
        <strain evidence="3 4">CPCC 203464</strain>
    </source>
</reference>
<feature type="chain" id="PRO_5013179027" evidence="1">
    <location>
        <begin position="32"/>
        <end position="340"/>
    </location>
</feature>
<accession>A0A1N7CDU7</accession>
<dbReference type="PANTHER" id="PTHR37957">
    <property type="entry name" value="BLR7070 PROTEIN"/>
    <property type="match status" value="1"/>
</dbReference>
<evidence type="ECO:0000259" key="2">
    <source>
        <dbReference type="Pfam" id="PF13449"/>
    </source>
</evidence>
<protein>
    <submittedName>
        <fullName evidence="3">Uncharacterized conserved protein</fullName>
    </submittedName>
</protein>